<sequence length="119" mass="12928">MPAEAFNQPVVFRPVVYTLSPQGGPTPTDGPSYPYMASVQPMSGRSVESKAGTVGQMPQSATRYDVLLQWADDPVIKAIAFGDTFEWRDKELSVITPPKDSGGLEVIWRIPCEVVEANG</sequence>
<reference evidence="1" key="1">
    <citation type="submission" date="2024-05" db="EMBL/GenBank/DDBJ databases">
        <title>Planctomycetes of the genus Singulisphaera possess chitinolytic capabilities.</title>
        <authorList>
            <person name="Ivanova A."/>
        </authorList>
    </citation>
    <scope>NUCLEOTIDE SEQUENCE</scope>
    <source>
        <strain evidence="1">Ch08T</strain>
    </source>
</reference>
<name>A0AAU7CJY6_9BACT</name>
<evidence type="ECO:0000313" key="1">
    <source>
        <dbReference type="EMBL" id="XBH05719.1"/>
    </source>
</evidence>
<evidence type="ECO:0008006" key="2">
    <source>
        <dbReference type="Google" id="ProtNLM"/>
    </source>
</evidence>
<organism evidence="1">
    <name type="scientific">Singulisphaera sp. Ch08</name>
    <dbReference type="NCBI Taxonomy" id="3120278"/>
    <lineage>
        <taxon>Bacteria</taxon>
        <taxon>Pseudomonadati</taxon>
        <taxon>Planctomycetota</taxon>
        <taxon>Planctomycetia</taxon>
        <taxon>Isosphaerales</taxon>
        <taxon>Isosphaeraceae</taxon>
        <taxon>Singulisphaera</taxon>
    </lineage>
</organism>
<dbReference type="EMBL" id="CP155447">
    <property type="protein sequence ID" value="XBH05719.1"/>
    <property type="molecule type" value="Genomic_DNA"/>
</dbReference>
<gene>
    <name evidence="1" type="ORF">V5E97_06760</name>
</gene>
<proteinExistence type="predicted"/>
<protein>
    <recommendedName>
        <fullName evidence="2">Phage tail protein</fullName>
    </recommendedName>
</protein>
<accession>A0AAU7CJY6</accession>
<dbReference type="AlphaFoldDB" id="A0AAU7CJY6"/>
<dbReference type="RefSeq" id="WP_406698568.1">
    <property type="nucleotide sequence ID" value="NZ_CP155447.1"/>
</dbReference>